<gene>
    <name evidence="13" type="primary">cysS</name>
    <name evidence="15" type="ORF">R54876_GBNLAHCA_01502</name>
</gene>
<dbReference type="PRINTS" id="PR00983">
    <property type="entry name" value="TRNASYNTHCYS"/>
</dbReference>
<evidence type="ECO:0000313" key="16">
    <source>
        <dbReference type="Proteomes" id="UP001314241"/>
    </source>
</evidence>
<feature type="binding site" evidence="13">
    <location>
        <position position="273"/>
    </location>
    <ligand>
        <name>ATP</name>
        <dbReference type="ChEBI" id="CHEBI:30616"/>
    </ligand>
</feature>
<comment type="subunit">
    <text evidence="3 13">Monomer.</text>
</comment>
<keyword evidence="16" id="KW-1185">Reference proteome</keyword>
<comment type="similarity">
    <text evidence="2 13">Belongs to the class-I aminoacyl-tRNA synthetase family.</text>
</comment>
<dbReference type="Pfam" id="PF09190">
    <property type="entry name" value="DALR_2"/>
    <property type="match status" value="1"/>
</dbReference>
<dbReference type="EMBL" id="CAWVOH010000005">
    <property type="protein sequence ID" value="CAK8054905.1"/>
    <property type="molecule type" value="Genomic_DNA"/>
</dbReference>
<dbReference type="InterPro" id="IPR015273">
    <property type="entry name" value="Cys-tRNA-synt_Ia_DALR"/>
</dbReference>
<dbReference type="Proteomes" id="UP001314241">
    <property type="component" value="Unassembled WGS sequence"/>
</dbReference>
<evidence type="ECO:0000256" key="13">
    <source>
        <dbReference type="HAMAP-Rule" id="MF_00041"/>
    </source>
</evidence>
<dbReference type="Gene3D" id="1.20.120.1910">
    <property type="entry name" value="Cysteine-tRNA ligase, C-terminal anti-codon recognition domain"/>
    <property type="match status" value="1"/>
</dbReference>
<dbReference type="InterPro" id="IPR015803">
    <property type="entry name" value="Cys-tRNA-ligase"/>
</dbReference>
<evidence type="ECO:0000256" key="1">
    <source>
        <dbReference type="ARBA" id="ARBA00004496"/>
    </source>
</evidence>
<evidence type="ECO:0000256" key="7">
    <source>
        <dbReference type="ARBA" id="ARBA00022741"/>
    </source>
</evidence>
<keyword evidence="5 13" id="KW-0436">Ligase</keyword>
<dbReference type="Pfam" id="PF01406">
    <property type="entry name" value="tRNA-synt_1e"/>
    <property type="match status" value="1"/>
</dbReference>
<keyword evidence="11 13" id="KW-0030">Aminoacyl-tRNA synthetase</keyword>
<dbReference type="InterPro" id="IPR032678">
    <property type="entry name" value="tRNA-synt_1_cat_dom"/>
</dbReference>
<feature type="binding site" evidence="13">
    <location>
        <position position="242"/>
    </location>
    <ligand>
        <name>Zn(2+)</name>
        <dbReference type="ChEBI" id="CHEBI:29105"/>
    </ligand>
</feature>
<evidence type="ECO:0000256" key="11">
    <source>
        <dbReference type="ARBA" id="ARBA00023146"/>
    </source>
</evidence>
<dbReference type="InterPro" id="IPR009080">
    <property type="entry name" value="tRNAsynth_Ia_anticodon-bd"/>
</dbReference>
<evidence type="ECO:0000256" key="3">
    <source>
        <dbReference type="ARBA" id="ARBA00011245"/>
    </source>
</evidence>
<organism evidence="15 16">
    <name type="scientific">Eupransor demetentiae</name>
    <dbReference type="NCBI Taxonomy" id="3109584"/>
    <lineage>
        <taxon>Bacteria</taxon>
        <taxon>Bacillati</taxon>
        <taxon>Bacillota</taxon>
        <taxon>Bacilli</taxon>
        <taxon>Lactobacillales</taxon>
        <taxon>Lactobacillaceae</taxon>
        <taxon>Eupransor</taxon>
    </lineage>
</organism>
<dbReference type="HAMAP" id="MF_00041">
    <property type="entry name" value="Cys_tRNA_synth"/>
    <property type="match status" value="1"/>
</dbReference>
<dbReference type="GO" id="GO:0004817">
    <property type="term" value="F:cysteine-tRNA ligase activity"/>
    <property type="evidence" value="ECO:0007669"/>
    <property type="project" value="UniProtKB-EC"/>
</dbReference>
<evidence type="ECO:0000256" key="4">
    <source>
        <dbReference type="ARBA" id="ARBA00022490"/>
    </source>
</evidence>
<protein>
    <recommendedName>
        <fullName evidence="13">Cysteine--tRNA ligase</fullName>
        <ecNumber evidence="13">6.1.1.16</ecNumber>
    </recommendedName>
    <alternativeName>
        <fullName evidence="13">Cysteinyl-tRNA synthetase</fullName>
        <shortName evidence="13">CysRS</shortName>
    </alternativeName>
</protein>
<sequence length="471" mass="53933">MLQTYNTYSLEQEEFQPLQAGQIKMYVCGPTVYNYIHLGNARSAIAFDTIRRYFEYVGYKVNYVSNFTDLGDKILAQGEKEGLTEEQVAQKYEAAFDEDTAQLNIKPATVRSKATEVMPEIVDYIKNLVDQGLAYESEGDVYFSAKKSPDYGHLSHQNFDELEENAAGRLDPVEAKRKQDPIDFALWKGEHREGVKAWPSPWGPGRPGWHIECSVMIQKYLGSEIDIHGGGIDLAFPHHTNEIAQSEGHNHERFVRYWMHNGFVNVNNEKMSKSLGNFTTVHDLLANGVDPQALRYLLGKTHYRRPINYSMDTLNQAQIELDRIRRAYQALTEVQASEKGEDLTIIGRLDEMETRFREAMDDDFNTENALTVVFELVNLVNQYSKEDKQQETVITALQKKMTDWLAIFGIVDLLGQDQLNETEQALFDQRAEARAAKDFAKSDQLRDQLADLGITVRDTSQGQKWERKQAY</sequence>
<dbReference type="EC" id="6.1.1.16" evidence="13"/>
<evidence type="ECO:0000256" key="10">
    <source>
        <dbReference type="ARBA" id="ARBA00022917"/>
    </source>
</evidence>
<feature type="binding site" evidence="13">
    <location>
        <position position="238"/>
    </location>
    <ligand>
        <name>Zn(2+)</name>
        <dbReference type="ChEBI" id="CHEBI:29105"/>
    </ligand>
</feature>
<dbReference type="PANTHER" id="PTHR10890">
    <property type="entry name" value="CYSTEINYL-TRNA SYNTHETASE"/>
    <property type="match status" value="1"/>
</dbReference>
<evidence type="ECO:0000256" key="9">
    <source>
        <dbReference type="ARBA" id="ARBA00022840"/>
    </source>
</evidence>
<evidence type="ECO:0000256" key="5">
    <source>
        <dbReference type="ARBA" id="ARBA00022598"/>
    </source>
</evidence>
<keyword evidence="4 13" id="KW-0963">Cytoplasm</keyword>
<evidence type="ECO:0000256" key="2">
    <source>
        <dbReference type="ARBA" id="ARBA00005594"/>
    </source>
</evidence>
<dbReference type="SUPFAM" id="SSF52374">
    <property type="entry name" value="Nucleotidylyl transferase"/>
    <property type="match status" value="1"/>
</dbReference>
<feature type="binding site" evidence="13">
    <location>
        <position position="28"/>
    </location>
    <ligand>
        <name>Zn(2+)</name>
        <dbReference type="ChEBI" id="CHEBI:29105"/>
    </ligand>
</feature>
<feature type="short sequence motif" description="'KMSKS' region" evidence="13">
    <location>
        <begin position="270"/>
        <end position="274"/>
    </location>
</feature>
<evidence type="ECO:0000256" key="12">
    <source>
        <dbReference type="ARBA" id="ARBA00047398"/>
    </source>
</evidence>
<comment type="catalytic activity">
    <reaction evidence="12 13">
        <text>tRNA(Cys) + L-cysteine + ATP = L-cysteinyl-tRNA(Cys) + AMP + diphosphate</text>
        <dbReference type="Rhea" id="RHEA:17773"/>
        <dbReference type="Rhea" id="RHEA-COMP:9661"/>
        <dbReference type="Rhea" id="RHEA-COMP:9679"/>
        <dbReference type="ChEBI" id="CHEBI:30616"/>
        <dbReference type="ChEBI" id="CHEBI:33019"/>
        <dbReference type="ChEBI" id="CHEBI:35235"/>
        <dbReference type="ChEBI" id="CHEBI:78442"/>
        <dbReference type="ChEBI" id="CHEBI:78517"/>
        <dbReference type="ChEBI" id="CHEBI:456215"/>
        <dbReference type="EC" id="6.1.1.16"/>
    </reaction>
</comment>
<feature type="short sequence motif" description="'HIGH' region" evidence="13">
    <location>
        <begin position="30"/>
        <end position="40"/>
    </location>
</feature>
<reference evidence="15 16" key="1">
    <citation type="submission" date="2024-01" db="EMBL/GenBank/DDBJ databases">
        <authorList>
            <person name="Botero Cardona J."/>
        </authorList>
    </citation>
    <scope>NUCLEOTIDE SEQUENCE [LARGE SCALE GENOMIC DNA]</scope>
    <source>
        <strain evidence="15 16">LMG 33000</strain>
    </source>
</reference>
<dbReference type="InterPro" id="IPR014729">
    <property type="entry name" value="Rossmann-like_a/b/a_fold"/>
</dbReference>
<comment type="cofactor">
    <cofactor evidence="13">
        <name>Zn(2+)</name>
        <dbReference type="ChEBI" id="CHEBI:29105"/>
    </cofactor>
    <text evidence="13">Binds 1 zinc ion per subunit.</text>
</comment>
<dbReference type="NCBIfam" id="TIGR00435">
    <property type="entry name" value="cysS"/>
    <property type="match status" value="1"/>
</dbReference>
<keyword evidence="10 13" id="KW-0648">Protein biosynthesis</keyword>
<keyword evidence="7 13" id="KW-0547">Nucleotide-binding</keyword>
<keyword evidence="9 13" id="KW-0067">ATP-binding</keyword>
<comment type="caution">
    <text evidence="15">The sequence shown here is derived from an EMBL/GenBank/DDBJ whole genome shotgun (WGS) entry which is preliminary data.</text>
</comment>
<evidence type="ECO:0000256" key="8">
    <source>
        <dbReference type="ARBA" id="ARBA00022833"/>
    </source>
</evidence>
<dbReference type="SUPFAM" id="SSF47323">
    <property type="entry name" value="Anticodon-binding domain of a subclass of class I aminoacyl-tRNA synthetases"/>
    <property type="match status" value="1"/>
</dbReference>
<dbReference type="InterPro" id="IPR024909">
    <property type="entry name" value="Cys-tRNA/MSH_ligase"/>
</dbReference>
<evidence type="ECO:0000259" key="14">
    <source>
        <dbReference type="SMART" id="SM00840"/>
    </source>
</evidence>
<accession>A0ABP0ETI9</accession>
<dbReference type="CDD" id="cd00672">
    <property type="entry name" value="CysRS_core"/>
    <property type="match status" value="1"/>
</dbReference>
<dbReference type="SMART" id="SM00840">
    <property type="entry name" value="DALR_2"/>
    <property type="match status" value="1"/>
</dbReference>
<name>A0ABP0ETI9_9LACO</name>
<feature type="domain" description="Cysteinyl-tRNA synthetase class Ia DALR" evidence="14">
    <location>
        <begin position="355"/>
        <end position="419"/>
    </location>
</feature>
<dbReference type="RefSeq" id="WP_349642449.1">
    <property type="nucleotide sequence ID" value="NZ_CAWVOH010000005.1"/>
</dbReference>
<keyword evidence="8 13" id="KW-0862">Zinc</keyword>
<evidence type="ECO:0000313" key="15">
    <source>
        <dbReference type="EMBL" id="CAK8054905.1"/>
    </source>
</evidence>
<dbReference type="PANTHER" id="PTHR10890:SF3">
    <property type="entry name" value="CYSTEINE--TRNA LIGASE, CYTOPLASMIC"/>
    <property type="match status" value="1"/>
</dbReference>
<dbReference type="InterPro" id="IPR056411">
    <property type="entry name" value="CysS_C"/>
</dbReference>
<dbReference type="Gene3D" id="3.40.50.620">
    <property type="entry name" value="HUPs"/>
    <property type="match status" value="1"/>
</dbReference>
<feature type="binding site" evidence="13">
    <location>
        <position position="213"/>
    </location>
    <ligand>
        <name>Zn(2+)</name>
        <dbReference type="ChEBI" id="CHEBI:29105"/>
    </ligand>
</feature>
<comment type="subcellular location">
    <subcellularLocation>
        <location evidence="1 13">Cytoplasm</location>
    </subcellularLocation>
</comment>
<proteinExistence type="inferred from homology"/>
<dbReference type="Pfam" id="PF23493">
    <property type="entry name" value="CysS_C"/>
    <property type="match status" value="1"/>
</dbReference>
<keyword evidence="6 13" id="KW-0479">Metal-binding</keyword>
<evidence type="ECO:0000256" key="6">
    <source>
        <dbReference type="ARBA" id="ARBA00022723"/>
    </source>
</evidence>